<accession>A0ABS5DWU5</accession>
<dbReference type="Proteomes" id="UP000672097">
    <property type="component" value="Unassembled WGS sequence"/>
</dbReference>
<evidence type="ECO:0000313" key="4">
    <source>
        <dbReference type="Proteomes" id="UP000672097"/>
    </source>
</evidence>
<dbReference type="Gene3D" id="1.10.10.10">
    <property type="entry name" value="Winged helix-like DNA-binding domain superfamily/Winged helix DNA-binding domain"/>
    <property type="match status" value="1"/>
</dbReference>
<comment type="caution">
    <text evidence="3">The sequence shown here is derived from an EMBL/GenBank/DDBJ whole genome shotgun (WGS) entry which is preliminary data.</text>
</comment>
<dbReference type="SMART" id="SM00347">
    <property type="entry name" value="HTH_MARR"/>
    <property type="match status" value="1"/>
</dbReference>
<sequence length="117" mass="13125">MNSRQAKLQEDTSFRVLRLLQDNPDITQRELASKLGISVGGLNYCLKALMGKGLVKMKNFASSKNKFGYVYVLTPSGMAERAAVTHRFLQRKMDEYEALKAEIEALKNEIAINTLKG</sequence>
<keyword evidence="1" id="KW-0175">Coiled coil</keyword>
<organism evidence="3 4">
    <name type="scientific">Ideonella paludis</name>
    <dbReference type="NCBI Taxonomy" id="1233411"/>
    <lineage>
        <taxon>Bacteria</taxon>
        <taxon>Pseudomonadati</taxon>
        <taxon>Pseudomonadota</taxon>
        <taxon>Betaproteobacteria</taxon>
        <taxon>Burkholderiales</taxon>
        <taxon>Sphaerotilaceae</taxon>
        <taxon>Ideonella</taxon>
    </lineage>
</organism>
<dbReference type="InterPro" id="IPR026433">
    <property type="entry name" value="MarR_EPS"/>
</dbReference>
<protein>
    <submittedName>
        <fullName evidence="3">MarR family EPS-associated transcriptional regulator</fullName>
    </submittedName>
</protein>
<dbReference type="Pfam" id="PF13412">
    <property type="entry name" value="HTH_24"/>
    <property type="match status" value="1"/>
</dbReference>
<evidence type="ECO:0000259" key="2">
    <source>
        <dbReference type="SMART" id="SM00347"/>
    </source>
</evidence>
<dbReference type="EMBL" id="JAGQDG010000003">
    <property type="protein sequence ID" value="MBQ0935611.1"/>
    <property type="molecule type" value="Genomic_DNA"/>
</dbReference>
<gene>
    <name evidence="3" type="ORF">KAK11_09750</name>
</gene>
<proteinExistence type="predicted"/>
<keyword evidence="4" id="KW-1185">Reference proteome</keyword>
<feature type="domain" description="HTH marR-type" evidence="2">
    <location>
        <begin position="5"/>
        <end position="101"/>
    </location>
</feature>
<evidence type="ECO:0000256" key="1">
    <source>
        <dbReference type="SAM" id="Coils"/>
    </source>
</evidence>
<dbReference type="SUPFAM" id="SSF46785">
    <property type="entry name" value="Winged helix' DNA-binding domain"/>
    <property type="match status" value="1"/>
</dbReference>
<reference evidence="3 4" key="1">
    <citation type="submission" date="2021-04" db="EMBL/GenBank/DDBJ databases">
        <title>The genome sequence of type strain Ideonella paludis KCTC 32238.</title>
        <authorList>
            <person name="Liu Y."/>
        </authorList>
    </citation>
    <scope>NUCLEOTIDE SEQUENCE [LARGE SCALE GENOMIC DNA]</scope>
    <source>
        <strain evidence="3 4">KCTC 32238</strain>
    </source>
</reference>
<evidence type="ECO:0000313" key="3">
    <source>
        <dbReference type="EMBL" id="MBQ0935611.1"/>
    </source>
</evidence>
<name>A0ABS5DWU5_9BURK</name>
<dbReference type="InterPro" id="IPR036390">
    <property type="entry name" value="WH_DNA-bd_sf"/>
</dbReference>
<feature type="coiled-coil region" evidence="1">
    <location>
        <begin position="86"/>
        <end position="116"/>
    </location>
</feature>
<dbReference type="NCBIfam" id="TIGR04176">
    <property type="entry name" value="MarR_EPS"/>
    <property type="match status" value="1"/>
</dbReference>
<dbReference type="InterPro" id="IPR036388">
    <property type="entry name" value="WH-like_DNA-bd_sf"/>
</dbReference>
<dbReference type="InterPro" id="IPR000835">
    <property type="entry name" value="HTH_MarR-typ"/>
</dbReference>